<feature type="domain" description="C2H2-type" evidence="16">
    <location>
        <begin position="235"/>
        <end position="262"/>
    </location>
</feature>
<keyword evidence="4" id="KW-1017">Isopeptide bond</keyword>
<feature type="domain" description="C2H2-type" evidence="16">
    <location>
        <begin position="1052"/>
        <end position="1079"/>
    </location>
</feature>
<dbReference type="GO" id="GO:0000978">
    <property type="term" value="F:RNA polymerase II cis-regulatory region sequence-specific DNA binding"/>
    <property type="evidence" value="ECO:0007669"/>
    <property type="project" value="TreeGrafter"/>
</dbReference>
<evidence type="ECO:0000256" key="9">
    <source>
        <dbReference type="ARBA" id="ARBA00022843"/>
    </source>
</evidence>
<evidence type="ECO:0000256" key="14">
    <source>
        <dbReference type="PROSITE-ProRule" id="PRU00042"/>
    </source>
</evidence>
<feature type="domain" description="C2H2-type" evidence="16">
    <location>
        <begin position="403"/>
        <end position="431"/>
    </location>
</feature>
<feature type="compositionally biased region" description="Acidic residues" evidence="15">
    <location>
        <begin position="30"/>
        <end position="39"/>
    </location>
</feature>
<evidence type="ECO:0000256" key="4">
    <source>
        <dbReference type="ARBA" id="ARBA00022499"/>
    </source>
</evidence>
<dbReference type="PANTHER" id="PTHR24376:SF235">
    <property type="entry name" value="C2H2-TYPE DOMAIN-CONTAINING PROTEIN"/>
    <property type="match status" value="1"/>
</dbReference>
<dbReference type="EMBL" id="CAJPWZ010003058">
    <property type="protein sequence ID" value="CAG2250676.1"/>
    <property type="molecule type" value="Genomic_DNA"/>
</dbReference>
<feature type="compositionally biased region" description="Basic and acidic residues" evidence="15">
    <location>
        <begin position="1385"/>
        <end position="1398"/>
    </location>
</feature>
<dbReference type="Proteomes" id="UP000683360">
    <property type="component" value="Unassembled WGS sequence"/>
</dbReference>
<dbReference type="Pfam" id="PF13912">
    <property type="entry name" value="zf-C2H2_6"/>
    <property type="match status" value="5"/>
</dbReference>
<feature type="domain" description="C2H2-type" evidence="16">
    <location>
        <begin position="300"/>
        <end position="328"/>
    </location>
</feature>
<evidence type="ECO:0000256" key="13">
    <source>
        <dbReference type="ARBA" id="ARBA00023242"/>
    </source>
</evidence>
<dbReference type="SUPFAM" id="SSF57667">
    <property type="entry name" value="beta-beta-alpha zinc fingers"/>
    <property type="match status" value="15"/>
</dbReference>
<evidence type="ECO:0000259" key="16">
    <source>
        <dbReference type="PROSITE" id="PS50157"/>
    </source>
</evidence>
<dbReference type="OrthoDB" id="10014897at2759"/>
<feature type="region of interest" description="Disordered" evidence="15">
    <location>
        <begin position="460"/>
        <end position="492"/>
    </location>
</feature>
<dbReference type="PANTHER" id="PTHR24376">
    <property type="entry name" value="ZINC FINGER PROTEIN"/>
    <property type="match status" value="1"/>
</dbReference>
<feature type="compositionally biased region" description="Polar residues" evidence="15">
    <location>
        <begin position="562"/>
        <end position="574"/>
    </location>
</feature>
<dbReference type="PROSITE" id="PS00028">
    <property type="entry name" value="ZINC_FINGER_C2H2_1"/>
    <property type="match status" value="28"/>
</dbReference>
<keyword evidence="10" id="KW-0805">Transcription regulation</keyword>
<dbReference type="InterPro" id="IPR036236">
    <property type="entry name" value="Znf_C2H2_sf"/>
</dbReference>
<protein>
    <submittedName>
        <fullName evidence="17">ZNF423</fullName>
    </submittedName>
</protein>
<feature type="region of interest" description="Disordered" evidence="15">
    <location>
        <begin position="524"/>
        <end position="574"/>
    </location>
</feature>
<feature type="domain" description="C2H2-type" evidence="16">
    <location>
        <begin position="1235"/>
        <end position="1263"/>
    </location>
</feature>
<keyword evidence="9" id="KW-0832">Ubl conjugation</keyword>
<feature type="domain" description="C2H2-type" evidence="16">
    <location>
        <begin position="725"/>
        <end position="752"/>
    </location>
</feature>
<comment type="subcellular location">
    <subcellularLocation>
        <location evidence="2">Nucleus</location>
    </subcellularLocation>
</comment>
<keyword evidence="5" id="KW-0479">Metal-binding</keyword>
<keyword evidence="7 14" id="KW-0863">Zinc-finger</keyword>
<keyword evidence="12" id="KW-0804">Transcription</keyword>
<feature type="domain" description="C2H2-type" evidence="16">
    <location>
        <begin position="1078"/>
        <end position="1100"/>
    </location>
</feature>
<evidence type="ECO:0000256" key="3">
    <source>
        <dbReference type="ARBA" id="ARBA00006991"/>
    </source>
</evidence>
<feature type="domain" description="C2H2-type" evidence="16">
    <location>
        <begin position="1270"/>
        <end position="1292"/>
    </location>
</feature>
<dbReference type="InterPro" id="IPR013087">
    <property type="entry name" value="Znf_C2H2_type"/>
</dbReference>
<keyword evidence="18" id="KW-1185">Reference proteome</keyword>
<evidence type="ECO:0000313" key="17">
    <source>
        <dbReference type="EMBL" id="CAG2250676.1"/>
    </source>
</evidence>
<evidence type="ECO:0000256" key="7">
    <source>
        <dbReference type="ARBA" id="ARBA00022771"/>
    </source>
</evidence>
<feature type="domain" description="C2H2-type" evidence="16">
    <location>
        <begin position="436"/>
        <end position="464"/>
    </location>
</feature>
<feature type="domain" description="C2H2-type" evidence="16">
    <location>
        <begin position="607"/>
        <end position="629"/>
    </location>
</feature>
<reference evidence="17" key="1">
    <citation type="submission" date="2021-03" db="EMBL/GenBank/DDBJ databases">
        <authorList>
            <person name="Bekaert M."/>
        </authorList>
    </citation>
    <scope>NUCLEOTIDE SEQUENCE</scope>
</reference>
<accession>A0A8S3UX85</accession>
<keyword evidence="8" id="KW-0862">Zinc</keyword>
<feature type="domain" description="C2H2-type" evidence="16">
    <location>
        <begin position="695"/>
        <end position="725"/>
    </location>
</feature>
<dbReference type="Gene3D" id="3.30.160.60">
    <property type="entry name" value="Classic Zinc Finger"/>
    <property type="match status" value="18"/>
</dbReference>
<dbReference type="PROSITE" id="PS50157">
    <property type="entry name" value="ZINC_FINGER_C2H2_2"/>
    <property type="match status" value="26"/>
</dbReference>
<feature type="region of interest" description="Disordered" evidence="15">
    <location>
        <begin position="103"/>
        <end position="128"/>
    </location>
</feature>
<evidence type="ECO:0000256" key="15">
    <source>
        <dbReference type="SAM" id="MobiDB-lite"/>
    </source>
</evidence>
<dbReference type="FunFam" id="3.30.160.60:FF:000624">
    <property type="entry name" value="zinc finger protein 697"/>
    <property type="match status" value="1"/>
</dbReference>
<feature type="domain" description="C2H2-type" evidence="16">
    <location>
        <begin position="637"/>
        <end position="661"/>
    </location>
</feature>
<feature type="domain" description="C2H2-type" evidence="16">
    <location>
        <begin position="1166"/>
        <end position="1193"/>
    </location>
</feature>
<sequence>MPFAAELVNQSPHEMSRRKQARPRSFKREDEEDQETEECDDKKVMCDEEADQVVVSMDTPSHYNCDLCGDSFTSMDQFMDHRNMDCLSGNLSERNSWHTDGFEENKQEHDSVDSTDLDNGEDLSGDDEAMEEDFTPEQVPGADVVSENNPYGCQFCTKAFPRLSYLKIHEQIHEDKLPFKCDYCKRLFRHKRSRDRHVKMHTGDKKYKCMQCSSAFARSDHLKSHMKTHDSAKLYQCHLCNRGFTSGPALTAHQAIHKSDMESLQSVRCMKCDKFFLSAAELQAHMSVHSCDSSPAEKVFQCTYCGEICMGKKALDQHVETSHMNDRRNQCPVCQKNFFSYDALCNHLSVSHRESPVYNPDQSPGKSKDMLVCPYCFCSDFDSLEVLELHMQSIHNVRSTEVYTCNYCNAPYHNLYSLHEHMRAVHQNQPCMDIKYPCTLCSRHFSSIESLSIHKKVAHYKEKNSSGSSGSRSSSVGSEKDKSLKIKQDIRLERRTPDKTLLNFPKKEPTELVEIKVPTYTASHLRTPNQTFTNQSDRRPSPSSIYLSSPTDAKRAMKEPQLSKSPSHNRSSHQESITCDHCNATFYDIKNFQAHVNLHISSAMVQFTCKVCKNQFPTEEQLEKHTSTHFLSMTTEYGCTTCMKLFSKPDELQKHLMDIHAHHLFRCSLCKEIFDSKVNIQVHFAIKHSNECKLYKCTKCDSVFRSEMEWEVHVRVNHLHVAKPYRCLFCKESFTSEMDLQCHLTTHNKLYPCPMCEQSFHVEYLLDLHMQNAHSNSTDKQLSPLKIKAEPNLTTPERSEVQIPQYSPSSAPGIWKNTEMLHTCNICDMKFAQQSGLMKHKAIDHGLSNKRRCMSPIANGDEIISAPKQEPTDVPMSFASTSMSLPVVVVNDKFHLACKYCSQTFKNRNDLDKHTKIHLNNGNLKCNICDEVFETNGNLAEHKLSHCKIQQGNECVLCKIPLATEDQFYLHSQEHGFQSSYMQCIICRQTLVTMTELQMHGNHHFQTKSLANSCCVCYKSFDNRENLVSKIYSNGGQYFVCKTCYHGDRSSYQCKDCNLIFSSNEELDRHSKTHKQRYQCIKCHESFNSEEEIQAHVTHHLINEGNIQECKLCNTPFDSPAKLQCHLIEHTYQNSEYACIVCLKVYKNAAEIQAHSFEHDLDARLYHCSECNKKFFFSAELENHLYQHSTKTSKSPNPVVVKSPNFKCDKCDKEFISQINLNNHQKIHEKREQNYKCSLCSEVFDSMAWLQQHFFSSHSNADLNTEKKTYKCTECGEEFACTSSLQGHMRIHKPGSKFPCPVCQKVFALARNLNIHMRSHSGEKPYECPVCQKDLPVRFNLGKENRKAHMRSHGGIKPFLCPMCGKSFTRKCHVKEHMRTHFLQEESKIDSSDKKENDDTSQTCDLDKRLEGGIIVDPLSPMDDDEIISATSEDDFDTEGLSALGEVNDEEFSYVDESDCEDSEIKTEILE</sequence>
<evidence type="ECO:0000256" key="6">
    <source>
        <dbReference type="ARBA" id="ARBA00022737"/>
    </source>
</evidence>
<feature type="domain" description="C2H2-type" evidence="16">
    <location>
        <begin position="1206"/>
        <end position="1233"/>
    </location>
</feature>
<feature type="region of interest" description="Disordered" evidence="15">
    <location>
        <begin position="1"/>
        <end position="41"/>
    </location>
</feature>
<dbReference type="GO" id="GO:0001228">
    <property type="term" value="F:DNA-binding transcription activator activity, RNA polymerase II-specific"/>
    <property type="evidence" value="ECO:0007669"/>
    <property type="project" value="TreeGrafter"/>
</dbReference>
<feature type="domain" description="C2H2-type" evidence="16">
    <location>
        <begin position="63"/>
        <end position="95"/>
    </location>
</feature>
<keyword evidence="11" id="KW-0238">DNA-binding</keyword>
<feature type="compositionally biased region" description="Basic residues" evidence="15">
    <location>
        <begin position="16"/>
        <end position="25"/>
    </location>
</feature>
<feature type="domain" description="C2H2-type" evidence="16">
    <location>
        <begin position="924"/>
        <end position="951"/>
    </location>
</feature>
<feature type="domain" description="C2H2-type" evidence="16">
    <location>
        <begin position="1298"/>
        <end position="1325"/>
    </location>
</feature>
<feature type="domain" description="C2H2-type" evidence="16">
    <location>
        <begin position="151"/>
        <end position="178"/>
    </location>
</feature>
<name>A0A8S3UX85_MYTED</name>
<evidence type="ECO:0000256" key="10">
    <source>
        <dbReference type="ARBA" id="ARBA00023015"/>
    </source>
</evidence>
<feature type="compositionally biased region" description="Polar residues" evidence="15">
    <location>
        <begin position="524"/>
        <end position="551"/>
    </location>
</feature>
<dbReference type="FunFam" id="3.30.160.60:FF:000100">
    <property type="entry name" value="Zinc finger 45-like"/>
    <property type="match status" value="1"/>
</dbReference>
<proteinExistence type="inferred from homology"/>
<feature type="compositionally biased region" description="Low complexity" evidence="15">
    <location>
        <begin position="465"/>
        <end position="477"/>
    </location>
</feature>
<feature type="domain" description="C2H2-type" evidence="16">
    <location>
        <begin position="179"/>
        <end position="206"/>
    </location>
</feature>
<evidence type="ECO:0000256" key="11">
    <source>
        <dbReference type="ARBA" id="ARBA00023125"/>
    </source>
</evidence>
<feature type="compositionally biased region" description="Acidic residues" evidence="15">
    <location>
        <begin position="113"/>
        <end position="128"/>
    </location>
</feature>
<evidence type="ECO:0000256" key="8">
    <source>
        <dbReference type="ARBA" id="ARBA00022833"/>
    </source>
</evidence>
<comment type="function">
    <text evidence="1">May be involved in transcriptional regulation.</text>
</comment>
<dbReference type="Pfam" id="PF00096">
    <property type="entry name" value="zf-C2H2"/>
    <property type="match status" value="9"/>
</dbReference>
<dbReference type="FunFam" id="3.30.160.60:FF:000167">
    <property type="entry name" value="Zinc finger protein 521"/>
    <property type="match status" value="1"/>
</dbReference>
<evidence type="ECO:0000256" key="5">
    <source>
        <dbReference type="ARBA" id="ARBA00022723"/>
    </source>
</evidence>
<feature type="domain" description="C2H2-type" evidence="16">
    <location>
        <begin position="822"/>
        <end position="850"/>
    </location>
</feature>
<dbReference type="GO" id="GO:0005634">
    <property type="term" value="C:nucleus"/>
    <property type="evidence" value="ECO:0007669"/>
    <property type="project" value="UniProtKB-SubCell"/>
</dbReference>
<evidence type="ECO:0000256" key="1">
    <source>
        <dbReference type="ARBA" id="ARBA00003767"/>
    </source>
</evidence>
<organism evidence="17 18">
    <name type="scientific">Mytilus edulis</name>
    <name type="common">Blue mussel</name>
    <dbReference type="NCBI Taxonomy" id="6550"/>
    <lineage>
        <taxon>Eukaryota</taxon>
        <taxon>Metazoa</taxon>
        <taxon>Spiralia</taxon>
        <taxon>Lophotrochozoa</taxon>
        <taxon>Mollusca</taxon>
        <taxon>Bivalvia</taxon>
        <taxon>Autobranchia</taxon>
        <taxon>Pteriomorphia</taxon>
        <taxon>Mytilida</taxon>
        <taxon>Mytiloidea</taxon>
        <taxon>Mytilidae</taxon>
        <taxon>Mytilinae</taxon>
        <taxon>Mytilus</taxon>
    </lineage>
</organism>
<dbReference type="GO" id="GO:0008270">
    <property type="term" value="F:zinc ion binding"/>
    <property type="evidence" value="ECO:0007669"/>
    <property type="project" value="UniProtKB-KW"/>
</dbReference>
<feature type="domain" description="C2H2-type" evidence="16">
    <location>
        <begin position="751"/>
        <end position="779"/>
    </location>
</feature>
<dbReference type="SMART" id="SM00355">
    <property type="entry name" value="ZnF_C2H2"/>
    <property type="match status" value="34"/>
</dbReference>
<gene>
    <name evidence="17" type="ORF">MEDL_62356</name>
</gene>
<feature type="domain" description="C2H2-type" evidence="16">
    <location>
        <begin position="665"/>
        <end position="693"/>
    </location>
</feature>
<evidence type="ECO:0000313" key="18">
    <source>
        <dbReference type="Proteomes" id="UP000683360"/>
    </source>
</evidence>
<keyword evidence="6" id="KW-0677">Repeat</keyword>
<keyword evidence="13" id="KW-0539">Nucleus</keyword>
<comment type="similarity">
    <text evidence="3">Belongs to the krueppel C2H2-type zinc-finger protein family.</text>
</comment>
<feature type="domain" description="C2H2-type" evidence="16">
    <location>
        <begin position="207"/>
        <end position="234"/>
    </location>
</feature>
<feature type="compositionally biased region" description="Basic and acidic residues" evidence="15">
    <location>
        <begin position="103"/>
        <end position="112"/>
    </location>
</feature>
<feature type="region of interest" description="Disordered" evidence="15">
    <location>
        <begin position="1385"/>
        <end position="1404"/>
    </location>
</feature>
<comment type="caution">
    <text evidence="17">The sequence shown here is derived from an EMBL/GenBank/DDBJ whole genome shotgun (WGS) entry which is preliminary data.</text>
</comment>
<feature type="compositionally biased region" description="Basic and acidic residues" evidence="15">
    <location>
        <begin position="478"/>
        <end position="492"/>
    </location>
</feature>
<dbReference type="FunFam" id="3.30.160.60:FF:000247">
    <property type="entry name" value="Zinc finger protein 236"/>
    <property type="match status" value="1"/>
</dbReference>
<evidence type="ECO:0000256" key="2">
    <source>
        <dbReference type="ARBA" id="ARBA00004123"/>
    </source>
</evidence>
<feature type="domain" description="C2H2-type" evidence="16">
    <location>
        <begin position="1359"/>
        <end position="1386"/>
    </location>
</feature>
<feature type="domain" description="C2H2-type" evidence="16">
    <location>
        <begin position="896"/>
        <end position="923"/>
    </location>
</feature>
<evidence type="ECO:0000256" key="12">
    <source>
        <dbReference type="ARBA" id="ARBA00023163"/>
    </source>
</evidence>
<feature type="domain" description="C2H2-type" evidence="16">
    <location>
        <begin position="267"/>
        <end position="294"/>
    </location>
</feature>